<feature type="signal peptide" evidence="1">
    <location>
        <begin position="1"/>
        <end position="21"/>
    </location>
</feature>
<keyword evidence="1" id="KW-0732">Signal</keyword>
<evidence type="ECO:0000259" key="2">
    <source>
        <dbReference type="Pfam" id="PF05239"/>
    </source>
</evidence>
<sequence length="286" mass="31389">MLRILFATSTIALMSTSAALAQQEEMTLAFDEAEIAEECLNDLMVFSQQVAEEGYWFSGFRAGWGWRGYGTTPGVASEPVPAPDSVPPVPDPEATVPWAAIGWQAAPGHELRSLQNAAVTLARRGDAEGCELVSQRLQMIYNGYVEELQEAGVQPGDVVAWREQQIVSAIPVDELGQMLSIDWVTGTDLRNLEDEQLGSIEDGVMGPEGDELAYAIVGQGGFLGFQQDHVAVPWDMLLVTPGVETFILDVPEDAIENAPRLDPERREVTAEMADEIEGYWQQYRED</sequence>
<evidence type="ECO:0000313" key="4">
    <source>
        <dbReference type="Proteomes" id="UP000437638"/>
    </source>
</evidence>
<dbReference type="PANTHER" id="PTHR36505">
    <property type="entry name" value="BLR1072 PROTEIN"/>
    <property type="match status" value="1"/>
</dbReference>
<dbReference type="SUPFAM" id="SSF50346">
    <property type="entry name" value="PRC-barrel domain"/>
    <property type="match status" value="1"/>
</dbReference>
<keyword evidence="4" id="KW-1185">Reference proteome</keyword>
<dbReference type="EMBL" id="WTKP01000004">
    <property type="protein sequence ID" value="MWJ27965.1"/>
    <property type="molecule type" value="Genomic_DNA"/>
</dbReference>
<dbReference type="Gene3D" id="2.30.30.240">
    <property type="entry name" value="PRC-barrel domain"/>
    <property type="match status" value="1"/>
</dbReference>
<evidence type="ECO:0000256" key="1">
    <source>
        <dbReference type="SAM" id="SignalP"/>
    </source>
</evidence>
<gene>
    <name evidence="3" type="ORF">GPM19_07050</name>
</gene>
<feature type="domain" description="PRC-barrel" evidence="2">
    <location>
        <begin position="185"/>
        <end position="254"/>
    </location>
</feature>
<dbReference type="Proteomes" id="UP000437638">
    <property type="component" value="Unassembled WGS sequence"/>
</dbReference>
<dbReference type="AlphaFoldDB" id="A0A7X3GZV8"/>
<organism evidence="3 4">
    <name type="scientific">Vreelandella zhuhanensis</name>
    <dbReference type="NCBI Taxonomy" id="2684210"/>
    <lineage>
        <taxon>Bacteria</taxon>
        <taxon>Pseudomonadati</taxon>
        <taxon>Pseudomonadota</taxon>
        <taxon>Gammaproteobacteria</taxon>
        <taxon>Oceanospirillales</taxon>
        <taxon>Halomonadaceae</taxon>
        <taxon>Vreelandella</taxon>
    </lineage>
</organism>
<name>A0A7X3GZV8_9GAMM</name>
<reference evidence="3 4" key="1">
    <citation type="submission" date="2019-12" db="EMBL/GenBank/DDBJ databases">
        <title>Halomonas rutogse sp. nov. isolated from two lakes on Tibetan Plateau.</title>
        <authorList>
            <person name="Gao P."/>
        </authorList>
    </citation>
    <scope>NUCLEOTIDE SEQUENCE [LARGE SCALE GENOMIC DNA]</scope>
    <source>
        <strain evidence="3 4">ZH2S</strain>
    </source>
</reference>
<comment type="caution">
    <text evidence="3">The sequence shown here is derived from an EMBL/GenBank/DDBJ whole genome shotgun (WGS) entry which is preliminary data.</text>
</comment>
<protein>
    <recommendedName>
        <fullName evidence="2">PRC-barrel domain-containing protein</fullName>
    </recommendedName>
</protein>
<dbReference type="RefSeq" id="WP_160418305.1">
    <property type="nucleotide sequence ID" value="NZ_WTKP01000004.1"/>
</dbReference>
<feature type="chain" id="PRO_5031348206" description="PRC-barrel domain-containing protein" evidence="1">
    <location>
        <begin position="22"/>
        <end position="286"/>
    </location>
</feature>
<dbReference type="InterPro" id="IPR027275">
    <property type="entry name" value="PRC-brl_dom"/>
</dbReference>
<dbReference type="PANTHER" id="PTHR36505:SF1">
    <property type="entry name" value="BLR1072 PROTEIN"/>
    <property type="match status" value="1"/>
</dbReference>
<proteinExistence type="predicted"/>
<dbReference type="Pfam" id="PF05239">
    <property type="entry name" value="PRC"/>
    <property type="match status" value="1"/>
</dbReference>
<evidence type="ECO:0000313" key="3">
    <source>
        <dbReference type="EMBL" id="MWJ27965.1"/>
    </source>
</evidence>
<accession>A0A7X3GZV8</accession>
<dbReference type="InterPro" id="IPR011033">
    <property type="entry name" value="PRC_barrel-like_sf"/>
</dbReference>